<feature type="chain" id="PRO_5030679764" evidence="1">
    <location>
        <begin position="27"/>
        <end position="417"/>
    </location>
</feature>
<dbReference type="RefSeq" id="WP_183331483.1">
    <property type="nucleotide sequence ID" value="NZ_JACHZF010000013.1"/>
</dbReference>
<evidence type="ECO:0000313" key="4">
    <source>
        <dbReference type="Proteomes" id="UP000553442"/>
    </source>
</evidence>
<dbReference type="InterPro" id="IPR054539">
    <property type="entry name" value="Beta-prop_PDH"/>
</dbReference>
<dbReference type="PANTHER" id="PTHR33546:SF1">
    <property type="entry name" value="LARGE, MULTIFUNCTIONAL SECRETED PROTEIN"/>
    <property type="match status" value="1"/>
</dbReference>
<organism evidence="3 4">
    <name type="scientific">Halomonas campaniensis</name>
    <dbReference type="NCBI Taxonomy" id="213554"/>
    <lineage>
        <taxon>Bacteria</taxon>
        <taxon>Pseudomonadati</taxon>
        <taxon>Pseudomonadota</taxon>
        <taxon>Gammaproteobacteria</taxon>
        <taxon>Oceanospirillales</taxon>
        <taxon>Halomonadaceae</taxon>
        <taxon>Halomonas</taxon>
    </lineage>
</organism>
<dbReference type="Gene3D" id="2.120.10.30">
    <property type="entry name" value="TolB, C-terminal domain"/>
    <property type="match status" value="1"/>
</dbReference>
<dbReference type="Proteomes" id="UP000553442">
    <property type="component" value="Unassembled WGS sequence"/>
</dbReference>
<dbReference type="SUPFAM" id="SSF50952">
    <property type="entry name" value="Soluble quinoprotein glucose dehydrogenase"/>
    <property type="match status" value="1"/>
</dbReference>
<feature type="signal peptide" evidence="1">
    <location>
        <begin position="1"/>
        <end position="26"/>
    </location>
</feature>
<reference evidence="3 4" key="1">
    <citation type="submission" date="2020-08" db="EMBL/GenBank/DDBJ databases">
        <title>Genomic Encyclopedia of Archaeal and Bacterial Type Strains, Phase II (KMG-II): from individual species to whole genera.</title>
        <authorList>
            <person name="Goeker M."/>
        </authorList>
    </citation>
    <scope>NUCLEOTIDE SEQUENCE [LARGE SCALE GENOMIC DNA]</scope>
    <source>
        <strain evidence="3 4">5AG</strain>
    </source>
</reference>
<name>A0A7W5K395_9GAMM</name>
<comment type="caution">
    <text evidence="3">The sequence shown here is derived from an EMBL/GenBank/DDBJ whole genome shotgun (WGS) entry which is preliminary data.</text>
</comment>
<evidence type="ECO:0000256" key="1">
    <source>
        <dbReference type="SAM" id="SignalP"/>
    </source>
</evidence>
<dbReference type="AlphaFoldDB" id="A0A7W5K395"/>
<dbReference type="EMBL" id="JACHZF010000013">
    <property type="protein sequence ID" value="MBB3331137.1"/>
    <property type="molecule type" value="Genomic_DNA"/>
</dbReference>
<evidence type="ECO:0000259" key="2">
    <source>
        <dbReference type="Pfam" id="PF22807"/>
    </source>
</evidence>
<proteinExistence type="predicted"/>
<keyword evidence="4" id="KW-1185">Reference proteome</keyword>
<sequence>MPPACLKRLTLAVSVAGLAAAGSLTAALADNHQPAWAQGRSAEMADSPLAPHATPLTVTAREDIPLDHLRLPDGFSAEIWAHGMPGARMMARGDEGTLFIGTRGIGRVYAVLDNGGDEREHRIIAEGLTQPNGVAFKDGSLYVAAINRIFRYDDIETHLANGELPEPEELTEAFGLPDDQHHGWKFLAFGPDGRLYVPVGAPCNGCEVDPDTHATIHSFEPDGSDMRVEARGVRNSVGFDFHPETGELWFTDNNQDWISEHGPNDELNRLSETGEHFGFPYCHGVGVIDPELGDADACNGTTLPAATLDPHSAPLGMRFYSGDMFPEEYRNAMFIASRGSWNRTLSAGYDVRVAMISYDGERAGMSPFLVGFLDPRENTFSGRPVDVLQMPDGALLVSDEQNGAIYRISYETPSYME</sequence>
<evidence type="ECO:0000313" key="3">
    <source>
        <dbReference type="EMBL" id="MBB3331137.1"/>
    </source>
</evidence>
<accession>A0A7W5K395</accession>
<dbReference type="Pfam" id="PF22807">
    <property type="entry name" value="TrAA12"/>
    <property type="match status" value="1"/>
</dbReference>
<keyword evidence="1" id="KW-0732">Signal</keyword>
<dbReference type="PANTHER" id="PTHR33546">
    <property type="entry name" value="LARGE, MULTIFUNCTIONAL SECRETED PROTEIN-RELATED"/>
    <property type="match status" value="1"/>
</dbReference>
<dbReference type="InterPro" id="IPR011041">
    <property type="entry name" value="Quinoprot_gluc/sorb_DH_b-prop"/>
</dbReference>
<dbReference type="InterPro" id="IPR011042">
    <property type="entry name" value="6-blade_b-propeller_TolB-like"/>
</dbReference>
<protein>
    <submittedName>
        <fullName evidence="3">Glucose/arabinose dehydrogenase</fullName>
    </submittedName>
</protein>
<feature type="domain" description="Pyrroloquinoline quinone-dependent pyranose dehydrogenase beta-propeller" evidence="2">
    <location>
        <begin position="71"/>
        <end position="406"/>
    </location>
</feature>
<gene>
    <name evidence="3" type="ORF">BDK63_002019</name>
</gene>